<evidence type="ECO:0000256" key="1">
    <source>
        <dbReference type="ARBA" id="ARBA00022729"/>
    </source>
</evidence>
<dbReference type="InterPro" id="IPR014004">
    <property type="entry name" value="Transpt-assoc_nodulatn_dom_bac"/>
</dbReference>
<name>A0A100VWA6_9MYCO</name>
<dbReference type="EMBL" id="BCSX01000016">
    <property type="protein sequence ID" value="GAS87173.1"/>
    <property type="molecule type" value="Genomic_DNA"/>
</dbReference>
<dbReference type="InterPro" id="IPR051686">
    <property type="entry name" value="Lipoprotein_DolP"/>
</dbReference>
<dbReference type="AlphaFoldDB" id="A0A100VWA6"/>
<dbReference type="OrthoDB" id="870892at2"/>
<comment type="caution">
    <text evidence="3">The sequence shown here is derived from an EMBL/GenBank/DDBJ whole genome shotgun (WGS) entry which is preliminary data.</text>
</comment>
<dbReference type="STRING" id="146020.RMCB_1269"/>
<dbReference type="PANTHER" id="PTHR34606:SF4">
    <property type="entry name" value="OUTER MEMBRANE LIPOPROTEIN DOLP"/>
    <property type="match status" value="1"/>
</dbReference>
<evidence type="ECO:0000313" key="4">
    <source>
        <dbReference type="Proteomes" id="UP000069620"/>
    </source>
</evidence>
<dbReference type="Gene3D" id="3.30.1340.30">
    <property type="match status" value="3"/>
</dbReference>
<keyword evidence="1" id="KW-0732">Signal</keyword>
<organism evidence="3 4">
    <name type="scientific">Mycolicibacterium brisbanense</name>
    <dbReference type="NCBI Taxonomy" id="146020"/>
    <lineage>
        <taxon>Bacteria</taxon>
        <taxon>Bacillati</taxon>
        <taxon>Actinomycetota</taxon>
        <taxon>Actinomycetes</taxon>
        <taxon>Mycobacteriales</taxon>
        <taxon>Mycobacteriaceae</taxon>
        <taxon>Mycolicibacterium</taxon>
    </lineage>
</organism>
<feature type="domain" description="BON" evidence="2">
    <location>
        <begin position="163"/>
        <end position="230"/>
    </location>
</feature>
<dbReference type="PROSITE" id="PS50914">
    <property type="entry name" value="BON"/>
    <property type="match status" value="3"/>
</dbReference>
<reference evidence="4" key="1">
    <citation type="journal article" date="2016" name="Genome Announc.">
        <title>Draft Genome Sequences of Five Rapidly Growing Mycobacterium Species, M. thermoresistibile, M. fortuitum subsp. acetamidolyticum, M. canariasense, M. brisbanense, and M. novocastrense.</title>
        <authorList>
            <person name="Katahira K."/>
            <person name="Ogura Y."/>
            <person name="Gotoh Y."/>
            <person name="Hayashi T."/>
        </authorList>
    </citation>
    <scope>NUCLEOTIDE SEQUENCE [LARGE SCALE GENOMIC DNA]</scope>
    <source>
        <strain evidence="4">JCM15654</strain>
    </source>
</reference>
<dbReference type="Proteomes" id="UP000069620">
    <property type="component" value="Unassembled WGS sequence"/>
</dbReference>
<protein>
    <submittedName>
        <fullName evidence="3">Transport-associated protein</fullName>
    </submittedName>
</protein>
<keyword evidence="4" id="KW-1185">Reference proteome</keyword>
<sequence length="230" mass="25320">MEIWYRPLDWKDEEMSNEDTILVEDVVDELKSDPAIDSSGVAIAGHDGVITLSGVVPTYWQKIQAEHAVWRVRGVRGLADELHVEASGTHVRDDTDIATDAVAVLQSHSDLPSTIDATVRQGYITLTGIVDWHFQRLTAAKAVRHIRGVKGVYNNLELRGGPKVADVRTHIRNELLRTVNQEVNRIEIDTKDGSVTLRGTVQSQADAAAARRAAWAVPGVRNVHDLLAIS</sequence>
<dbReference type="PANTHER" id="PTHR34606">
    <property type="entry name" value="BON DOMAIN-CONTAINING PROTEIN"/>
    <property type="match status" value="1"/>
</dbReference>
<proteinExistence type="predicted"/>
<dbReference type="SMART" id="SM00749">
    <property type="entry name" value="BON"/>
    <property type="match status" value="3"/>
</dbReference>
<feature type="domain" description="BON" evidence="2">
    <location>
        <begin position="93"/>
        <end position="160"/>
    </location>
</feature>
<accession>A0A100VWA6</accession>
<dbReference type="Pfam" id="PF04972">
    <property type="entry name" value="BON"/>
    <property type="match status" value="3"/>
</dbReference>
<reference evidence="4" key="2">
    <citation type="submission" date="2016-02" db="EMBL/GenBank/DDBJ databases">
        <title>Draft genome sequence of five rapidly growing Mycobacterium species.</title>
        <authorList>
            <person name="Katahira K."/>
            <person name="Gotou Y."/>
            <person name="Iida K."/>
            <person name="Ogura Y."/>
            <person name="Hayashi T."/>
        </authorList>
    </citation>
    <scope>NUCLEOTIDE SEQUENCE [LARGE SCALE GENOMIC DNA]</scope>
    <source>
        <strain evidence="4">JCM15654</strain>
    </source>
</reference>
<evidence type="ECO:0000313" key="3">
    <source>
        <dbReference type="EMBL" id="GAS87173.1"/>
    </source>
</evidence>
<gene>
    <name evidence="3" type="ORF">RMCB_1269</name>
</gene>
<dbReference type="InterPro" id="IPR007055">
    <property type="entry name" value="BON_dom"/>
</dbReference>
<evidence type="ECO:0000259" key="2">
    <source>
        <dbReference type="PROSITE" id="PS50914"/>
    </source>
</evidence>
<feature type="domain" description="BON" evidence="2">
    <location>
        <begin position="18"/>
        <end position="86"/>
    </location>
</feature>